<dbReference type="RefSeq" id="WP_179529937.1">
    <property type="nucleotide sequence ID" value="NZ_BAAAPP010000002.1"/>
</dbReference>
<name>A0A7Y9YD50_9ACTN</name>
<sequence>MVERPSGAGRCEGVMELISVPVSAALLTGGRGVGGEFVVSHGESALTRGLEPDEHVVVVDPDGEFHAAQVVDIEFDLTDTHYVLELGVRLPPHVVRDRLLAAGDAAPAGTQTDGVDERDVLDLLRRLRDVAGDELRDDPWGGPGAPPR</sequence>
<dbReference type="AlphaFoldDB" id="A0A7Y9YD50"/>
<proteinExistence type="predicted"/>
<dbReference type="Proteomes" id="UP000537326">
    <property type="component" value="Unassembled WGS sequence"/>
</dbReference>
<comment type="caution">
    <text evidence="1">The sequence shown here is derived from an EMBL/GenBank/DDBJ whole genome shotgun (WGS) entry which is preliminary data.</text>
</comment>
<dbReference type="EMBL" id="JACBZI010000001">
    <property type="protein sequence ID" value="NYI08884.1"/>
    <property type="molecule type" value="Genomic_DNA"/>
</dbReference>
<reference evidence="1 2" key="1">
    <citation type="submission" date="2020-07" db="EMBL/GenBank/DDBJ databases">
        <title>Sequencing the genomes of 1000 actinobacteria strains.</title>
        <authorList>
            <person name="Klenk H.-P."/>
        </authorList>
    </citation>
    <scope>NUCLEOTIDE SEQUENCE [LARGE SCALE GENOMIC DNA]</scope>
    <source>
        <strain evidence="1 2">DSM 18248</strain>
    </source>
</reference>
<gene>
    <name evidence="1" type="ORF">BKA05_000399</name>
</gene>
<evidence type="ECO:0000313" key="1">
    <source>
        <dbReference type="EMBL" id="NYI08884.1"/>
    </source>
</evidence>
<evidence type="ECO:0000313" key="2">
    <source>
        <dbReference type="Proteomes" id="UP000537326"/>
    </source>
</evidence>
<protein>
    <submittedName>
        <fullName evidence="1">Uncharacterized protein</fullName>
    </submittedName>
</protein>
<accession>A0A7Y9YD50</accession>
<organism evidence="1 2">
    <name type="scientific">Nocardioides marinus</name>
    <dbReference type="NCBI Taxonomy" id="374514"/>
    <lineage>
        <taxon>Bacteria</taxon>
        <taxon>Bacillati</taxon>
        <taxon>Actinomycetota</taxon>
        <taxon>Actinomycetes</taxon>
        <taxon>Propionibacteriales</taxon>
        <taxon>Nocardioidaceae</taxon>
        <taxon>Nocardioides</taxon>
    </lineage>
</organism>
<keyword evidence="2" id="KW-1185">Reference proteome</keyword>